<evidence type="ECO:0000313" key="3">
    <source>
        <dbReference type="Proteomes" id="UP000604273"/>
    </source>
</evidence>
<feature type="compositionally biased region" description="Polar residues" evidence="1">
    <location>
        <begin position="15"/>
        <end position="26"/>
    </location>
</feature>
<evidence type="ECO:0000313" key="2">
    <source>
        <dbReference type="EMBL" id="KAF4951693.1"/>
    </source>
</evidence>
<reference evidence="2" key="2">
    <citation type="submission" date="2020-05" db="EMBL/GenBank/DDBJ databases">
        <authorList>
            <person name="Kim H.-S."/>
            <person name="Proctor R.H."/>
            <person name="Brown D.W."/>
        </authorList>
    </citation>
    <scope>NUCLEOTIDE SEQUENCE</scope>
    <source>
        <strain evidence="2">NRRL 45417</strain>
    </source>
</reference>
<dbReference type="OrthoDB" id="5153959at2759"/>
<dbReference type="Proteomes" id="UP000604273">
    <property type="component" value="Unassembled WGS sequence"/>
</dbReference>
<evidence type="ECO:0008006" key="4">
    <source>
        <dbReference type="Google" id="ProtNLM"/>
    </source>
</evidence>
<feature type="region of interest" description="Disordered" evidence="1">
    <location>
        <begin position="153"/>
        <end position="185"/>
    </location>
</feature>
<feature type="compositionally biased region" description="Basic and acidic residues" evidence="1">
    <location>
        <begin position="28"/>
        <end position="41"/>
    </location>
</feature>
<feature type="compositionally biased region" description="Basic and acidic residues" evidence="1">
    <location>
        <begin position="324"/>
        <end position="339"/>
    </location>
</feature>
<feature type="compositionally biased region" description="Polar residues" evidence="1">
    <location>
        <begin position="175"/>
        <end position="185"/>
    </location>
</feature>
<reference evidence="2" key="1">
    <citation type="journal article" date="2020" name="BMC Genomics">
        <title>Correction to: Identification and distribution of gene clusters required for synthesis of sphingolipid metabolism inhibitors in diverse species of the filamentous fungus Fusarium.</title>
        <authorList>
            <person name="Kim H.S."/>
            <person name="Lohmar J.M."/>
            <person name="Busman M."/>
            <person name="Brown D.W."/>
            <person name="Naumann T.A."/>
            <person name="Divon H.H."/>
            <person name="Lysoe E."/>
            <person name="Uhlig S."/>
            <person name="Proctor R.H."/>
        </authorList>
    </citation>
    <scope>NUCLEOTIDE SEQUENCE</scope>
    <source>
        <strain evidence="2">NRRL 45417</strain>
    </source>
</reference>
<feature type="region of interest" description="Disordered" evidence="1">
    <location>
        <begin position="15"/>
        <end position="41"/>
    </location>
</feature>
<feature type="region of interest" description="Disordered" evidence="1">
    <location>
        <begin position="197"/>
        <end position="218"/>
    </location>
</feature>
<feature type="compositionally biased region" description="Low complexity" evidence="1">
    <location>
        <begin position="371"/>
        <end position="383"/>
    </location>
</feature>
<keyword evidence="3" id="KW-1185">Reference proteome</keyword>
<sequence length="602" mass="66095">MTSLIINSEQRKLLQSFTPPASQPDTASLHDKEAHSALGKSRDTAICIPSDVESDTEDEDDARQELDGSQSFTALTSTVDYLDLTLTEHGATESEPTIGANTASAVSATQVDAALGWPNEPRESHLADAGLSQQSCGMNHLLLGNTSTECQDISFATPPTSPESQPYPVAADGKQLQSEPTSQESNMVVDGVSDYGVCHSSQGYPDRPSTGAHSRQTANPVEVVQASFQETEIPAGKSCDDAIPEVRIPSHSKSSDEPCQGQALDDTSSASTYVESETTEARSSSDAEVSSTSSSLHRFRYKSSQVHKTMQCEDCDAGSEESGNEDRTCRLGSQYREKNSSSLPNVENPDSEDDELDDVHLGRKRPKVFKSSSCTGTSSRSSGPRGQTAQAQQLKTSTQTSEHNIPSPTPSREIPIPPVAELFAQFEEWPLGGAVLKRITEGTKTTFQLQFEWDPTSCQPHGDRLMSRLKRKRLPDISHLLSKSQSRSRPEADNSLSTSDTIYVADSSVDAPDSDDNMSNGSDSEYNSDRDIVKEHRYQTFRRKKVQRRRWTMEDDDLLRRLKQDGLPDSEIAPILKRTEGGVKQHWDIIERAQRYEKTKEA</sequence>
<dbReference type="AlphaFoldDB" id="A0A8H4WUX0"/>
<evidence type="ECO:0000256" key="1">
    <source>
        <dbReference type="SAM" id="MobiDB-lite"/>
    </source>
</evidence>
<proteinExistence type="predicted"/>
<feature type="region of interest" description="Disordered" evidence="1">
    <location>
        <begin position="248"/>
        <end position="415"/>
    </location>
</feature>
<feature type="compositionally biased region" description="Acidic residues" evidence="1">
    <location>
        <begin position="313"/>
        <end position="323"/>
    </location>
</feature>
<feature type="compositionally biased region" description="Polar residues" evidence="1">
    <location>
        <begin position="384"/>
        <end position="406"/>
    </location>
</feature>
<protein>
    <recommendedName>
        <fullName evidence="4">Myb-like domain-containing protein</fullName>
    </recommendedName>
</protein>
<gene>
    <name evidence="2" type="ORF">FGADI_7287</name>
</gene>
<feature type="compositionally biased region" description="Low complexity" evidence="1">
    <location>
        <begin position="504"/>
        <end position="524"/>
    </location>
</feature>
<comment type="caution">
    <text evidence="2">The sequence shown here is derived from an EMBL/GenBank/DDBJ whole genome shotgun (WGS) entry which is preliminary data.</text>
</comment>
<feature type="compositionally biased region" description="Low complexity" evidence="1">
    <location>
        <begin position="286"/>
        <end position="295"/>
    </location>
</feature>
<dbReference type="EMBL" id="JABFAI010000171">
    <property type="protein sequence ID" value="KAF4951693.1"/>
    <property type="molecule type" value="Genomic_DNA"/>
</dbReference>
<feature type="region of interest" description="Disordered" evidence="1">
    <location>
        <begin position="479"/>
        <end position="531"/>
    </location>
</feature>
<feature type="compositionally biased region" description="Polar residues" evidence="1">
    <location>
        <begin position="265"/>
        <end position="276"/>
    </location>
</feature>
<accession>A0A8H4WUX0</accession>
<organism evidence="2 3">
    <name type="scientific">Fusarium gaditjirri</name>
    <dbReference type="NCBI Taxonomy" id="282569"/>
    <lineage>
        <taxon>Eukaryota</taxon>
        <taxon>Fungi</taxon>
        <taxon>Dikarya</taxon>
        <taxon>Ascomycota</taxon>
        <taxon>Pezizomycotina</taxon>
        <taxon>Sordariomycetes</taxon>
        <taxon>Hypocreomycetidae</taxon>
        <taxon>Hypocreales</taxon>
        <taxon>Nectriaceae</taxon>
        <taxon>Fusarium</taxon>
        <taxon>Fusarium nisikadoi species complex</taxon>
    </lineage>
</organism>
<name>A0A8H4WUX0_9HYPO</name>